<keyword evidence="11 14" id="KW-0472">Membrane</keyword>
<protein>
    <submittedName>
        <fullName evidence="20">TonB-dependent siderophore receptor</fullName>
    </submittedName>
</protein>
<dbReference type="CDD" id="cd01347">
    <property type="entry name" value="ligand_gated_channel"/>
    <property type="match status" value="1"/>
</dbReference>
<dbReference type="Proteomes" id="UP000196536">
    <property type="component" value="Unassembled WGS sequence"/>
</dbReference>
<feature type="signal peptide" evidence="17">
    <location>
        <begin position="1"/>
        <end position="33"/>
    </location>
</feature>
<evidence type="ECO:0000256" key="16">
    <source>
        <dbReference type="RuleBase" id="RU003357"/>
    </source>
</evidence>
<keyword evidence="9" id="KW-0406">Ion transport</keyword>
<feature type="chain" id="PRO_5013301334" evidence="17">
    <location>
        <begin position="34"/>
        <end position="732"/>
    </location>
</feature>
<dbReference type="RefSeq" id="WP_087621171.1">
    <property type="nucleotide sequence ID" value="NZ_NEXX01000005.1"/>
</dbReference>
<evidence type="ECO:0000313" key="20">
    <source>
        <dbReference type="EMBL" id="OUY06160.1"/>
    </source>
</evidence>
<evidence type="ECO:0000256" key="2">
    <source>
        <dbReference type="ARBA" id="ARBA00009810"/>
    </source>
</evidence>
<evidence type="ECO:0000256" key="15">
    <source>
        <dbReference type="PROSITE-ProRule" id="PRU10144"/>
    </source>
</evidence>
<organism evidence="20 21">
    <name type="scientific">Acinetobacter populi</name>
    <dbReference type="NCBI Taxonomy" id="1582270"/>
    <lineage>
        <taxon>Bacteria</taxon>
        <taxon>Pseudomonadati</taxon>
        <taxon>Pseudomonadota</taxon>
        <taxon>Gammaproteobacteria</taxon>
        <taxon>Moraxellales</taxon>
        <taxon>Moraxellaceae</taxon>
        <taxon>Acinetobacter</taxon>
    </lineage>
</organism>
<dbReference type="AlphaFoldDB" id="A0A1Z9YVC8"/>
<evidence type="ECO:0000256" key="10">
    <source>
        <dbReference type="ARBA" id="ARBA00023077"/>
    </source>
</evidence>
<evidence type="ECO:0000256" key="14">
    <source>
        <dbReference type="PROSITE-ProRule" id="PRU01360"/>
    </source>
</evidence>
<dbReference type="Pfam" id="PF07715">
    <property type="entry name" value="Plug"/>
    <property type="match status" value="1"/>
</dbReference>
<feature type="short sequence motif" description="TonB C-terminal box" evidence="15">
    <location>
        <begin position="715"/>
        <end position="732"/>
    </location>
</feature>
<gene>
    <name evidence="20" type="ORF">CAP51_12800</name>
</gene>
<dbReference type="GO" id="GO:0015344">
    <property type="term" value="F:siderophore uptake transmembrane transporter activity"/>
    <property type="evidence" value="ECO:0007669"/>
    <property type="project" value="TreeGrafter"/>
</dbReference>
<keyword evidence="13 14" id="KW-0998">Cell outer membrane</keyword>
<keyword evidence="4 14" id="KW-1134">Transmembrane beta strand</keyword>
<evidence type="ECO:0000259" key="19">
    <source>
        <dbReference type="Pfam" id="PF07715"/>
    </source>
</evidence>
<keyword evidence="10 16" id="KW-0798">TonB box</keyword>
<reference evidence="20 21" key="1">
    <citation type="submission" date="2017-05" db="EMBL/GenBank/DDBJ databases">
        <title>Acinetobacter populi ANC 5415 (= PBJ7), whole genome shotgun sequencing project.</title>
        <authorList>
            <person name="Nemec A."/>
            <person name="Radolfova-Krizova L."/>
        </authorList>
    </citation>
    <scope>NUCLEOTIDE SEQUENCE [LARGE SCALE GENOMIC DNA]</scope>
    <source>
        <strain evidence="20 21">PBJ7</strain>
    </source>
</reference>
<accession>A0A1Z9YVC8</accession>
<comment type="subcellular location">
    <subcellularLocation>
        <location evidence="1 14">Cell outer membrane</location>
        <topology evidence="1 14">Multi-pass membrane protein</topology>
    </subcellularLocation>
</comment>
<dbReference type="Gene3D" id="2.170.130.10">
    <property type="entry name" value="TonB-dependent receptor, plug domain"/>
    <property type="match status" value="1"/>
</dbReference>
<sequence>MQIQNFKPHRLSQTLQAVMSSSLLMMTSSHLYAVEVDEAEVKQLETIHVYASNDQQNYGSKRVEITGFGSKEITKVPASITAVTSDLIADQQAKVLTEVIKNDASVGDGYAAVGYYPNIVSRGFALDWASSYLLNGQAIRGEQNIALENKERVEILKGVSAIQSGMSTPGGVVNYVTKRPKDIRAININADSNGGTSLALDLGGFVGQEQQLGYRINAAAEDIQSYVEHANGNRYFGSLALDWNINEQSQLQFDLESQYQRQRSVPGYQLLDGKVPAINDLDWDRLLGYQSWSRPVSTHALNSSLKYQYAFNADWTASVSASHSKVVIDDYTAFPWGCYSDVCQYTGLGNSFDQNGYYDIYDYRNPDDTRETNQFKAALNGTFNTGSVLHHLMLDLSQTDKQRKRYEGVNELIGTGNIYQDTVDYASVSASNGEFYQSLKSKQLAVTALDRLEFNPQWSVLLGGKWLHLDEKAYDVGHIETRHTDLDKFLPQAALMYSPWQDTNVYVSYVKGLTDGGTAPWYAENADQILAPVNSTQYEIGIKQQIHNYLLTAALFDIRQDNQYTRPEADGSLTFIAEGKQHNQGVELALNGELTDRLKLNSSLAYIRSRLVDIDTAQYKDHQTQNVPKVRFATYLSYDLPQLEGLRVLGGVQYSSSKFANKEATAKVGGYSVFDLGAAYNFQPYGYDTTLRINIENVLNKKYWRDVGGFMGDDYLFLGAPRTAKFSLAFNF</sequence>
<evidence type="ECO:0000256" key="9">
    <source>
        <dbReference type="ARBA" id="ARBA00023065"/>
    </source>
</evidence>
<dbReference type="SUPFAM" id="SSF56935">
    <property type="entry name" value="Porins"/>
    <property type="match status" value="1"/>
</dbReference>
<dbReference type="PROSITE" id="PS52016">
    <property type="entry name" value="TONB_DEPENDENT_REC_3"/>
    <property type="match status" value="1"/>
</dbReference>
<evidence type="ECO:0000256" key="3">
    <source>
        <dbReference type="ARBA" id="ARBA00022448"/>
    </source>
</evidence>
<dbReference type="InterPro" id="IPR012910">
    <property type="entry name" value="Plug_dom"/>
</dbReference>
<dbReference type="InterPro" id="IPR000531">
    <property type="entry name" value="Beta-barrel_TonB"/>
</dbReference>
<comment type="similarity">
    <text evidence="2 14 16">Belongs to the TonB-dependent receptor family.</text>
</comment>
<dbReference type="EMBL" id="NEXX01000005">
    <property type="protein sequence ID" value="OUY06160.1"/>
    <property type="molecule type" value="Genomic_DNA"/>
</dbReference>
<evidence type="ECO:0000259" key="18">
    <source>
        <dbReference type="Pfam" id="PF00593"/>
    </source>
</evidence>
<evidence type="ECO:0000256" key="1">
    <source>
        <dbReference type="ARBA" id="ARBA00004571"/>
    </source>
</evidence>
<keyword evidence="5" id="KW-0410">Iron transport</keyword>
<name>A0A1Z9YVC8_9GAMM</name>
<dbReference type="OrthoDB" id="8732650at2"/>
<dbReference type="InterPro" id="IPR036942">
    <property type="entry name" value="Beta-barrel_TonB_sf"/>
</dbReference>
<keyword evidence="7 17" id="KW-0732">Signal</keyword>
<dbReference type="Gene3D" id="2.40.170.20">
    <property type="entry name" value="TonB-dependent receptor, beta-barrel domain"/>
    <property type="match status" value="1"/>
</dbReference>
<evidence type="ECO:0000256" key="4">
    <source>
        <dbReference type="ARBA" id="ARBA00022452"/>
    </source>
</evidence>
<dbReference type="InterPro" id="IPR039426">
    <property type="entry name" value="TonB-dep_rcpt-like"/>
</dbReference>
<dbReference type="InterPro" id="IPR010105">
    <property type="entry name" value="TonB_sidphr_rcpt"/>
</dbReference>
<keyword evidence="12 20" id="KW-0675">Receptor</keyword>
<dbReference type="InterPro" id="IPR037066">
    <property type="entry name" value="Plug_dom_sf"/>
</dbReference>
<dbReference type="GO" id="GO:0015891">
    <property type="term" value="P:siderophore transport"/>
    <property type="evidence" value="ECO:0007669"/>
    <property type="project" value="InterPro"/>
</dbReference>
<comment type="caution">
    <text evidence="20">The sequence shown here is derived from an EMBL/GenBank/DDBJ whole genome shotgun (WGS) entry which is preliminary data.</text>
</comment>
<evidence type="ECO:0000256" key="13">
    <source>
        <dbReference type="ARBA" id="ARBA00023237"/>
    </source>
</evidence>
<dbReference type="PANTHER" id="PTHR32552">
    <property type="entry name" value="FERRICHROME IRON RECEPTOR-RELATED"/>
    <property type="match status" value="1"/>
</dbReference>
<dbReference type="GO" id="GO:0009279">
    <property type="term" value="C:cell outer membrane"/>
    <property type="evidence" value="ECO:0007669"/>
    <property type="project" value="UniProtKB-SubCell"/>
</dbReference>
<keyword evidence="8" id="KW-0408">Iron</keyword>
<dbReference type="PROSITE" id="PS01156">
    <property type="entry name" value="TONB_DEPENDENT_REC_2"/>
    <property type="match status" value="1"/>
</dbReference>
<dbReference type="NCBIfam" id="TIGR01783">
    <property type="entry name" value="TonB-siderophor"/>
    <property type="match status" value="1"/>
</dbReference>
<dbReference type="Pfam" id="PF00593">
    <property type="entry name" value="TonB_dep_Rec_b-barrel"/>
    <property type="match status" value="1"/>
</dbReference>
<dbReference type="PANTHER" id="PTHR32552:SF83">
    <property type="entry name" value="BLR3904 PROTEIN"/>
    <property type="match status" value="1"/>
</dbReference>
<evidence type="ECO:0000256" key="7">
    <source>
        <dbReference type="ARBA" id="ARBA00022729"/>
    </source>
</evidence>
<evidence type="ECO:0000256" key="11">
    <source>
        <dbReference type="ARBA" id="ARBA00023136"/>
    </source>
</evidence>
<dbReference type="GO" id="GO:0038023">
    <property type="term" value="F:signaling receptor activity"/>
    <property type="evidence" value="ECO:0007669"/>
    <property type="project" value="InterPro"/>
</dbReference>
<keyword evidence="21" id="KW-1185">Reference proteome</keyword>
<proteinExistence type="inferred from homology"/>
<evidence type="ECO:0000313" key="21">
    <source>
        <dbReference type="Proteomes" id="UP000196536"/>
    </source>
</evidence>
<evidence type="ECO:0000256" key="12">
    <source>
        <dbReference type="ARBA" id="ARBA00023170"/>
    </source>
</evidence>
<feature type="domain" description="TonB-dependent receptor-like beta-barrel" evidence="18">
    <location>
        <begin position="243"/>
        <end position="698"/>
    </location>
</feature>
<dbReference type="InterPro" id="IPR010917">
    <property type="entry name" value="TonB_rcpt_CS"/>
</dbReference>
<feature type="domain" description="TonB-dependent receptor plug" evidence="19">
    <location>
        <begin position="74"/>
        <end position="172"/>
    </location>
</feature>
<keyword evidence="3 14" id="KW-0813">Transport</keyword>
<evidence type="ECO:0000256" key="17">
    <source>
        <dbReference type="SAM" id="SignalP"/>
    </source>
</evidence>
<evidence type="ECO:0000256" key="6">
    <source>
        <dbReference type="ARBA" id="ARBA00022692"/>
    </source>
</evidence>
<keyword evidence="6 14" id="KW-0812">Transmembrane</keyword>
<evidence type="ECO:0000256" key="5">
    <source>
        <dbReference type="ARBA" id="ARBA00022496"/>
    </source>
</evidence>
<evidence type="ECO:0000256" key="8">
    <source>
        <dbReference type="ARBA" id="ARBA00023004"/>
    </source>
</evidence>